<evidence type="ECO:0000259" key="2">
    <source>
        <dbReference type="PROSITE" id="PS50404"/>
    </source>
</evidence>
<gene>
    <name evidence="4" type="ORF">F934_00237</name>
</gene>
<dbReference type="HOGENOM" id="CLU_011226_6_4_6"/>
<dbReference type="SFLD" id="SFLDG01150">
    <property type="entry name" value="Main.1:_Beta-like"/>
    <property type="match status" value="1"/>
</dbReference>
<dbReference type="PANTHER" id="PTHR44051">
    <property type="entry name" value="GLUTATHIONE S-TRANSFERASE-RELATED"/>
    <property type="match status" value="1"/>
</dbReference>
<comment type="similarity">
    <text evidence="1">Belongs to the GST superfamily.</text>
</comment>
<evidence type="ECO:0000259" key="3">
    <source>
        <dbReference type="PROSITE" id="PS50405"/>
    </source>
</evidence>
<proteinExistence type="inferred from homology"/>
<dbReference type="InterPro" id="IPR036282">
    <property type="entry name" value="Glutathione-S-Trfase_C_sf"/>
</dbReference>
<dbReference type="SUPFAM" id="SSF52833">
    <property type="entry name" value="Thioredoxin-like"/>
    <property type="match status" value="1"/>
</dbReference>
<dbReference type="InterPro" id="IPR004045">
    <property type="entry name" value="Glutathione_S-Trfase_N"/>
</dbReference>
<dbReference type="InterPro" id="IPR036249">
    <property type="entry name" value="Thioredoxin-like_sf"/>
</dbReference>
<feature type="domain" description="GST C-terminal" evidence="3">
    <location>
        <begin position="86"/>
        <end position="204"/>
    </location>
</feature>
<dbReference type="SFLD" id="SFLDS00019">
    <property type="entry name" value="Glutathione_Transferase_(cytos"/>
    <property type="match status" value="1"/>
</dbReference>
<sequence length="204" mass="22863">MALKLYTNSFSRGVVVDWLLIELGIECERIEVAFQTEMKTAEYLKMNPFGKVPVLVDDDVVIYELGAVCAYLADKFSEKGLSPALDNPQRGVYYRWLFFISGPWEAAATDRMLGLTEVTAEQKTSIGYGDYDDAYNAFVLGLSEAAPYLCGEQFTAADVLVAAMLFWQLKMGEVQSHPAIERYLQNVSQRPSYAKFAEFFSHAG</sequence>
<evidence type="ECO:0000313" key="4">
    <source>
        <dbReference type="EMBL" id="ENW08640.1"/>
    </source>
</evidence>
<dbReference type="Gene3D" id="3.40.30.10">
    <property type="entry name" value="Glutaredoxin"/>
    <property type="match status" value="1"/>
</dbReference>
<dbReference type="PATRIC" id="fig|1217649.3.peg.223"/>
<dbReference type="AlphaFoldDB" id="N9FMV1"/>
<accession>N9FMV1</accession>
<protein>
    <recommendedName>
        <fullName evidence="6">Glutathione S-transferase</fullName>
    </recommendedName>
</protein>
<dbReference type="PROSITE" id="PS50405">
    <property type="entry name" value="GST_CTER"/>
    <property type="match status" value="1"/>
</dbReference>
<dbReference type="CDD" id="cd03207">
    <property type="entry name" value="GST_C_8"/>
    <property type="match status" value="1"/>
</dbReference>
<dbReference type="SUPFAM" id="SSF47616">
    <property type="entry name" value="GST C-terminal domain-like"/>
    <property type="match status" value="1"/>
</dbReference>
<reference evidence="4 5" key="1">
    <citation type="submission" date="2013-02" db="EMBL/GenBank/DDBJ databases">
        <title>The Genome Sequence of Acinetobacter beijerinckii ANC 3835.</title>
        <authorList>
            <consortium name="The Broad Institute Genome Sequencing Platform"/>
            <consortium name="The Broad Institute Genome Sequencing Center for Infectious Disease"/>
            <person name="Cerqueira G."/>
            <person name="Feldgarden M."/>
            <person name="Courvalin P."/>
            <person name="Perichon B."/>
            <person name="Grillot-Courvalin C."/>
            <person name="Clermont D."/>
            <person name="Rocha E."/>
            <person name="Yoon E.-J."/>
            <person name="Nemec A."/>
            <person name="Walker B."/>
            <person name="Young S.K."/>
            <person name="Zeng Q."/>
            <person name="Gargeya S."/>
            <person name="Fitzgerald M."/>
            <person name="Haas B."/>
            <person name="Abouelleil A."/>
            <person name="Alvarado L."/>
            <person name="Arachchi H.M."/>
            <person name="Berlin A.M."/>
            <person name="Chapman S.B."/>
            <person name="Dewar J."/>
            <person name="Goldberg J."/>
            <person name="Griggs A."/>
            <person name="Gujja S."/>
            <person name="Hansen M."/>
            <person name="Howarth C."/>
            <person name="Imamovic A."/>
            <person name="Larimer J."/>
            <person name="McCowan C."/>
            <person name="Murphy C."/>
            <person name="Neiman D."/>
            <person name="Pearson M."/>
            <person name="Priest M."/>
            <person name="Roberts A."/>
            <person name="Saif S."/>
            <person name="Shea T."/>
            <person name="Sisk P."/>
            <person name="Sykes S."/>
            <person name="Wortman J."/>
            <person name="Nusbaum C."/>
            <person name="Birren B."/>
        </authorList>
    </citation>
    <scope>NUCLEOTIDE SEQUENCE [LARGE SCALE GENOMIC DNA]</scope>
    <source>
        <strain evidence="4 5">ANC 3835</strain>
    </source>
</reference>
<dbReference type="OrthoDB" id="5740960at2"/>
<dbReference type="Pfam" id="PF00043">
    <property type="entry name" value="GST_C"/>
    <property type="match status" value="1"/>
</dbReference>
<dbReference type="InterPro" id="IPR004046">
    <property type="entry name" value="GST_C"/>
</dbReference>
<dbReference type="SFLD" id="SFLDG00358">
    <property type="entry name" value="Main_(cytGST)"/>
    <property type="match status" value="1"/>
</dbReference>
<dbReference type="InterPro" id="IPR040079">
    <property type="entry name" value="Glutathione_S-Trfase"/>
</dbReference>
<comment type="caution">
    <text evidence="4">The sequence shown here is derived from an EMBL/GenBank/DDBJ whole genome shotgun (WGS) entry which is preliminary data.</text>
</comment>
<dbReference type="Gene3D" id="1.20.1050.10">
    <property type="match status" value="1"/>
</dbReference>
<dbReference type="PROSITE" id="PS50404">
    <property type="entry name" value="GST_NTER"/>
    <property type="match status" value="1"/>
</dbReference>
<feature type="domain" description="GST N-terminal" evidence="2">
    <location>
        <begin position="1"/>
        <end position="80"/>
    </location>
</feature>
<dbReference type="InterPro" id="IPR010987">
    <property type="entry name" value="Glutathione-S-Trfase_C-like"/>
</dbReference>
<dbReference type="Proteomes" id="UP000018417">
    <property type="component" value="Unassembled WGS sequence"/>
</dbReference>
<organism evidence="4 5">
    <name type="scientific">Acinetobacter beijerinckii ANC 3835</name>
    <dbReference type="NCBI Taxonomy" id="1217649"/>
    <lineage>
        <taxon>Bacteria</taxon>
        <taxon>Pseudomonadati</taxon>
        <taxon>Pseudomonadota</taxon>
        <taxon>Gammaproteobacteria</taxon>
        <taxon>Moraxellales</taxon>
        <taxon>Moraxellaceae</taxon>
        <taxon>Acinetobacter</taxon>
    </lineage>
</organism>
<name>N9FMV1_9GAMM</name>
<evidence type="ECO:0008006" key="6">
    <source>
        <dbReference type="Google" id="ProtNLM"/>
    </source>
</evidence>
<evidence type="ECO:0000256" key="1">
    <source>
        <dbReference type="RuleBase" id="RU003494"/>
    </source>
</evidence>
<dbReference type="PANTHER" id="PTHR44051:SF8">
    <property type="entry name" value="GLUTATHIONE S-TRANSFERASE GSTA"/>
    <property type="match status" value="1"/>
</dbReference>
<dbReference type="Pfam" id="PF02798">
    <property type="entry name" value="GST_N"/>
    <property type="match status" value="1"/>
</dbReference>
<dbReference type="EMBL" id="APQK01000001">
    <property type="protein sequence ID" value="ENW08640.1"/>
    <property type="molecule type" value="Genomic_DNA"/>
</dbReference>
<dbReference type="RefSeq" id="WP_005051200.1">
    <property type="nucleotide sequence ID" value="NZ_KB849757.1"/>
</dbReference>
<evidence type="ECO:0000313" key="5">
    <source>
        <dbReference type="Proteomes" id="UP000018417"/>
    </source>
</evidence>